<evidence type="ECO:0000256" key="1">
    <source>
        <dbReference type="SAM" id="Phobius"/>
    </source>
</evidence>
<organism evidence="2 3">
    <name type="scientific">Dipteronia dyeriana</name>
    <dbReference type="NCBI Taxonomy" id="168575"/>
    <lineage>
        <taxon>Eukaryota</taxon>
        <taxon>Viridiplantae</taxon>
        <taxon>Streptophyta</taxon>
        <taxon>Embryophyta</taxon>
        <taxon>Tracheophyta</taxon>
        <taxon>Spermatophyta</taxon>
        <taxon>Magnoliopsida</taxon>
        <taxon>eudicotyledons</taxon>
        <taxon>Gunneridae</taxon>
        <taxon>Pentapetalae</taxon>
        <taxon>rosids</taxon>
        <taxon>malvids</taxon>
        <taxon>Sapindales</taxon>
        <taxon>Sapindaceae</taxon>
        <taxon>Hippocastanoideae</taxon>
        <taxon>Acereae</taxon>
        <taxon>Dipteronia</taxon>
    </lineage>
</organism>
<accession>A0AAD9U289</accession>
<feature type="transmembrane region" description="Helical" evidence="1">
    <location>
        <begin position="22"/>
        <end position="41"/>
    </location>
</feature>
<keyword evidence="1" id="KW-0472">Membrane</keyword>
<comment type="caution">
    <text evidence="2">The sequence shown here is derived from an EMBL/GenBank/DDBJ whole genome shotgun (WGS) entry which is preliminary data.</text>
</comment>
<protein>
    <submittedName>
        <fullName evidence="2">Uncharacterized protein</fullName>
    </submittedName>
</protein>
<proteinExistence type="predicted"/>
<keyword evidence="1" id="KW-1133">Transmembrane helix</keyword>
<dbReference type="AlphaFoldDB" id="A0AAD9U289"/>
<feature type="transmembrane region" description="Helical" evidence="1">
    <location>
        <begin position="53"/>
        <end position="71"/>
    </location>
</feature>
<evidence type="ECO:0000313" key="2">
    <source>
        <dbReference type="EMBL" id="KAK2646318.1"/>
    </source>
</evidence>
<reference evidence="2" key="1">
    <citation type="journal article" date="2023" name="Plant J.">
        <title>Genome sequences and population genomics provide insights into the demographic history, inbreeding, and mutation load of two 'living fossil' tree species of Dipteronia.</title>
        <authorList>
            <person name="Feng Y."/>
            <person name="Comes H.P."/>
            <person name="Chen J."/>
            <person name="Zhu S."/>
            <person name="Lu R."/>
            <person name="Zhang X."/>
            <person name="Li P."/>
            <person name="Qiu J."/>
            <person name="Olsen K.M."/>
            <person name="Qiu Y."/>
        </authorList>
    </citation>
    <scope>NUCLEOTIDE SEQUENCE</scope>
    <source>
        <strain evidence="2">KIB01</strain>
    </source>
</reference>
<dbReference type="EMBL" id="JANJYI010000006">
    <property type="protein sequence ID" value="KAK2646318.1"/>
    <property type="molecule type" value="Genomic_DNA"/>
</dbReference>
<sequence>MYHDFATVNIFRYFKFGPSSNLLEWWLILVIFQICVSKYARAIFRWDSSDMDMVALVVTFHAFLRFAAMLVRSQSKPVNMQLMQESNWFNLKKEMTTVNFSGVSVE</sequence>
<name>A0AAD9U289_9ROSI</name>
<keyword evidence="1" id="KW-0812">Transmembrane</keyword>
<dbReference type="Proteomes" id="UP001280121">
    <property type="component" value="Unassembled WGS sequence"/>
</dbReference>
<evidence type="ECO:0000313" key="3">
    <source>
        <dbReference type="Proteomes" id="UP001280121"/>
    </source>
</evidence>
<keyword evidence="3" id="KW-1185">Reference proteome</keyword>
<gene>
    <name evidence="2" type="ORF">Ddye_021513</name>
</gene>